<evidence type="ECO:0000313" key="2">
    <source>
        <dbReference type="EMBL" id="CAF3541700.1"/>
    </source>
</evidence>
<proteinExistence type="predicted"/>
<dbReference type="EMBL" id="CAJOBA010000564">
    <property type="protein sequence ID" value="CAF3541700.1"/>
    <property type="molecule type" value="Genomic_DNA"/>
</dbReference>
<sequence length="443" mass="52494">MPRKKKRLLFVKRKNHTGVNNSGIRKMNSKQPVVRVVDFLSNPFNIPFNIKDYIIVDTTIDDELMNNNNSTIINSENRLDEKNTMTVEDASKFKQKSQPDSATSLNELFSVKKTLNRLPHTENTQTNNHVELNGMEKNINEKEHISIKKTILKINQGDNGRIIDNNETAFKSNSYIYKGCFDVIEKVASEWYDKFENDIIKTFNIKKVDDEIFRDKHLFLDWVRKKLENYVVKVADTQSLTNTNQIEEFIYKIKSRMEPYIADTNILDDILNILREQLNYLHSEIQCHSKMILEFQESNRMLLNEKHYTILPIIQHVYPSLKYWSDFTNKLAVLKDAAFQKFNQQQQKQITYEDIYEDEDIQKFVSKINKELPNGVHILSFQEMIKQRNLEIHVGYTDIIDQRNLLNKCKQFDFDDYRYGTMIRTILSQLEIKEKNHELKSIR</sequence>
<protein>
    <submittedName>
        <fullName evidence="1">Uncharacterized protein</fullName>
    </submittedName>
</protein>
<dbReference type="EMBL" id="CAJNOK010000564">
    <property type="protein sequence ID" value="CAF0761885.1"/>
    <property type="molecule type" value="Genomic_DNA"/>
</dbReference>
<accession>A0A8S2CYH1</accession>
<dbReference type="AlphaFoldDB" id="A0A8S2CYH1"/>
<reference evidence="1" key="1">
    <citation type="submission" date="2021-02" db="EMBL/GenBank/DDBJ databases">
        <authorList>
            <person name="Nowell W R."/>
        </authorList>
    </citation>
    <scope>NUCLEOTIDE SEQUENCE</scope>
</reference>
<name>A0A8S2CYH1_9BILA</name>
<dbReference type="Proteomes" id="UP000682733">
    <property type="component" value="Unassembled WGS sequence"/>
</dbReference>
<organism evidence="1 3">
    <name type="scientific">Didymodactylos carnosus</name>
    <dbReference type="NCBI Taxonomy" id="1234261"/>
    <lineage>
        <taxon>Eukaryota</taxon>
        <taxon>Metazoa</taxon>
        <taxon>Spiralia</taxon>
        <taxon>Gnathifera</taxon>
        <taxon>Rotifera</taxon>
        <taxon>Eurotatoria</taxon>
        <taxon>Bdelloidea</taxon>
        <taxon>Philodinida</taxon>
        <taxon>Philodinidae</taxon>
        <taxon>Didymodactylos</taxon>
    </lineage>
</organism>
<evidence type="ECO:0000313" key="1">
    <source>
        <dbReference type="EMBL" id="CAF0761885.1"/>
    </source>
</evidence>
<gene>
    <name evidence="1" type="ORF">OVA965_LOCUS2597</name>
    <name evidence="2" type="ORF">TMI583_LOCUS2597</name>
</gene>
<dbReference type="Proteomes" id="UP000677228">
    <property type="component" value="Unassembled WGS sequence"/>
</dbReference>
<evidence type="ECO:0000313" key="3">
    <source>
        <dbReference type="Proteomes" id="UP000677228"/>
    </source>
</evidence>
<comment type="caution">
    <text evidence="1">The sequence shown here is derived from an EMBL/GenBank/DDBJ whole genome shotgun (WGS) entry which is preliminary data.</text>
</comment>